<dbReference type="EMBL" id="JAMYWD010000003">
    <property type="protein sequence ID" value="KAJ4976410.1"/>
    <property type="molecule type" value="Genomic_DNA"/>
</dbReference>
<evidence type="ECO:0000313" key="2">
    <source>
        <dbReference type="Proteomes" id="UP001141806"/>
    </source>
</evidence>
<dbReference type="InterPro" id="IPR012881">
    <property type="entry name" value="DUF1685"/>
</dbReference>
<dbReference type="Pfam" id="PF07939">
    <property type="entry name" value="DUF1685"/>
    <property type="match status" value="1"/>
</dbReference>
<keyword evidence="2" id="KW-1185">Reference proteome</keyword>
<gene>
    <name evidence="1" type="ORF">NE237_001516</name>
</gene>
<dbReference type="Proteomes" id="UP001141806">
    <property type="component" value="Unassembled WGS sequence"/>
</dbReference>
<dbReference type="PANTHER" id="PTHR31865">
    <property type="entry name" value="OSJNBA0071G03.3 PROTEIN"/>
    <property type="match status" value="1"/>
</dbReference>
<sequence length="122" mass="13421">MGIYRKSRISRSVTNEDLDELKAHFELGFVFDSPDLDLKLTDTLPALGFSHAITRVVSSRRLWFPSFSVAYGKSPKPTTLLPRSDLGLSSFLSFLARDPSDFATVIISSAIAGNPCELGVRN</sequence>
<name>A0A9Q0QYJ1_9MAGN</name>
<evidence type="ECO:0000313" key="1">
    <source>
        <dbReference type="EMBL" id="KAJ4976410.1"/>
    </source>
</evidence>
<accession>A0A9Q0QYJ1</accession>
<protein>
    <submittedName>
        <fullName evidence="1">Uncharacterized protein</fullName>
    </submittedName>
</protein>
<dbReference type="OrthoDB" id="641808at2759"/>
<proteinExistence type="predicted"/>
<reference evidence="1" key="1">
    <citation type="journal article" date="2023" name="Plant J.">
        <title>The genome of the king protea, Protea cynaroides.</title>
        <authorList>
            <person name="Chang J."/>
            <person name="Duong T.A."/>
            <person name="Schoeman C."/>
            <person name="Ma X."/>
            <person name="Roodt D."/>
            <person name="Barker N."/>
            <person name="Li Z."/>
            <person name="Van de Peer Y."/>
            <person name="Mizrachi E."/>
        </authorList>
    </citation>
    <scope>NUCLEOTIDE SEQUENCE</scope>
    <source>
        <tissue evidence="1">Young leaves</tissue>
    </source>
</reference>
<dbReference type="PANTHER" id="PTHR31865:SF1">
    <property type="entry name" value="INSERTASE, PUTATIVE (DUF1685)-RELATED"/>
    <property type="match status" value="1"/>
</dbReference>
<comment type="caution">
    <text evidence="1">The sequence shown here is derived from an EMBL/GenBank/DDBJ whole genome shotgun (WGS) entry which is preliminary data.</text>
</comment>
<dbReference type="AlphaFoldDB" id="A0A9Q0QYJ1"/>
<organism evidence="1 2">
    <name type="scientific">Protea cynaroides</name>
    <dbReference type="NCBI Taxonomy" id="273540"/>
    <lineage>
        <taxon>Eukaryota</taxon>
        <taxon>Viridiplantae</taxon>
        <taxon>Streptophyta</taxon>
        <taxon>Embryophyta</taxon>
        <taxon>Tracheophyta</taxon>
        <taxon>Spermatophyta</taxon>
        <taxon>Magnoliopsida</taxon>
        <taxon>Proteales</taxon>
        <taxon>Proteaceae</taxon>
        <taxon>Protea</taxon>
    </lineage>
</organism>